<comment type="caution">
    <text evidence="5">The sequence shown here is derived from an EMBL/GenBank/DDBJ whole genome shotgun (WGS) entry which is preliminary data.</text>
</comment>
<evidence type="ECO:0000313" key="5">
    <source>
        <dbReference type="EMBL" id="RYB97910.1"/>
    </source>
</evidence>
<organism evidence="5 6">
    <name type="scientific">Ciceribacter ferrooxidans</name>
    <dbReference type="NCBI Taxonomy" id="2509717"/>
    <lineage>
        <taxon>Bacteria</taxon>
        <taxon>Pseudomonadati</taxon>
        <taxon>Pseudomonadota</taxon>
        <taxon>Alphaproteobacteria</taxon>
        <taxon>Hyphomicrobiales</taxon>
        <taxon>Rhizobiaceae</taxon>
        <taxon>Ciceribacter</taxon>
    </lineage>
</organism>
<dbReference type="SUPFAM" id="SSF51735">
    <property type="entry name" value="NAD(P)-binding Rossmann-fold domains"/>
    <property type="match status" value="1"/>
</dbReference>
<dbReference type="InterPro" id="IPR036291">
    <property type="entry name" value="NAD(P)-bd_dom_sf"/>
</dbReference>
<gene>
    <name evidence="5" type="ORF">EUU22_22715</name>
</gene>
<dbReference type="Gene3D" id="3.40.50.720">
    <property type="entry name" value="NAD(P)-binding Rossmann-like Domain"/>
    <property type="match status" value="1"/>
</dbReference>
<dbReference type="InterPro" id="IPR013118">
    <property type="entry name" value="Mannitol_DH_C"/>
</dbReference>
<dbReference type="InterPro" id="IPR000669">
    <property type="entry name" value="Mannitol_DH"/>
</dbReference>
<feature type="region of interest" description="Disordered" evidence="2">
    <location>
        <begin position="1"/>
        <end position="27"/>
    </location>
</feature>
<dbReference type="InterPro" id="IPR008927">
    <property type="entry name" value="6-PGluconate_DH-like_C_sf"/>
</dbReference>
<dbReference type="Gene3D" id="1.10.1040.10">
    <property type="entry name" value="N-(1-d-carboxylethyl)-l-norvaline Dehydrogenase, domain 2"/>
    <property type="match status" value="1"/>
</dbReference>
<evidence type="ECO:0000259" key="4">
    <source>
        <dbReference type="Pfam" id="PF08125"/>
    </source>
</evidence>
<sequence>MVQSSTSTEAGLPADLPRLHRPDGKRPRPGIVHLGLGAFFRAHGAVYISEAMEKSGGDWGIVGVSLVRPDQRDLLAPQDYAYTALELGPDGETPRVITAVDHVLVAREDPQAVLDAMSAPAIRIVTLTVTEKGYCHEPSTGRLNRQHPDIVHDLAHPDAPLSAVGYLVRALERRRNAGQRPFTVLCCDNLPENGKVVKGVVIELAGLIDPALADWISAEGAFPSTMVDRIVPATKPEDIERLAAMTGILDLSPVMHEPFRQWVVEDRFVDGARPDLGAVGVQLVGDVTPFEHMKLRCLNGTHSSLAYLGYLAGHETISDTVADPSFARFCKRLWREEIVPGLQPPEGVDLSAYTNALFERYSNPAIRHRTWQIAMDGSQKLPQRILSTVAENLKAGRPFAGLALAVAAWMRYVGGVDEKGDPIDVRDPLAARLKSLSDGAADADGKVAALLGVAEIFPPALARNEDFHATLAKAYAGLLEKGAARMVEEVGA</sequence>
<accession>A0A4Q2S6I0</accession>
<evidence type="ECO:0000256" key="1">
    <source>
        <dbReference type="ARBA" id="ARBA00023002"/>
    </source>
</evidence>
<dbReference type="OrthoDB" id="271711at2"/>
<dbReference type="SUPFAM" id="SSF48179">
    <property type="entry name" value="6-phosphogluconate dehydrogenase C-terminal domain-like"/>
    <property type="match status" value="1"/>
</dbReference>
<evidence type="ECO:0000259" key="3">
    <source>
        <dbReference type="Pfam" id="PF01232"/>
    </source>
</evidence>
<feature type="domain" description="Mannitol dehydrogenase C-terminal" evidence="4">
    <location>
        <begin position="286"/>
        <end position="476"/>
    </location>
</feature>
<dbReference type="GO" id="GO:0016616">
    <property type="term" value="F:oxidoreductase activity, acting on the CH-OH group of donors, NAD or NADP as acceptor"/>
    <property type="evidence" value="ECO:0007669"/>
    <property type="project" value="TreeGrafter"/>
</dbReference>
<dbReference type="EMBL" id="SDVB01000380">
    <property type="protein sequence ID" value="RYB97910.1"/>
    <property type="molecule type" value="Genomic_DNA"/>
</dbReference>
<evidence type="ECO:0000313" key="6">
    <source>
        <dbReference type="Proteomes" id="UP000291088"/>
    </source>
</evidence>
<dbReference type="InterPro" id="IPR013328">
    <property type="entry name" value="6PGD_dom2"/>
</dbReference>
<dbReference type="InterPro" id="IPR013131">
    <property type="entry name" value="Mannitol_DH_N"/>
</dbReference>
<reference evidence="5 6" key="1">
    <citation type="submission" date="2019-01" db="EMBL/GenBank/DDBJ databases">
        <authorList>
            <person name="Deng T."/>
        </authorList>
    </citation>
    <scope>NUCLEOTIDE SEQUENCE [LARGE SCALE GENOMIC DNA]</scope>
    <source>
        <strain evidence="5 6">F8825</strain>
    </source>
</reference>
<proteinExistence type="predicted"/>
<dbReference type="InterPro" id="IPR050988">
    <property type="entry name" value="Mannitol_DH/Oxidoreductase"/>
</dbReference>
<feature type="compositionally biased region" description="Basic and acidic residues" evidence="2">
    <location>
        <begin position="17"/>
        <end position="26"/>
    </location>
</feature>
<name>A0A4Q2S6I0_9HYPH</name>
<feature type="domain" description="Mannitol dehydrogenase N-terminal" evidence="3">
    <location>
        <begin position="30"/>
        <end position="274"/>
    </location>
</feature>
<dbReference type="PRINTS" id="PR00084">
    <property type="entry name" value="MTLDHDRGNASE"/>
</dbReference>
<dbReference type="Pfam" id="PF01232">
    <property type="entry name" value="Mannitol_dh"/>
    <property type="match status" value="1"/>
</dbReference>
<keyword evidence="6" id="KW-1185">Reference proteome</keyword>
<dbReference type="Pfam" id="PF08125">
    <property type="entry name" value="Mannitol_dh_C"/>
    <property type="match status" value="1"/>
</dbReference>
<dbReference type="Proteomes" id="UP000291088">
    <property type="component" value="Unassembled WGS sequence"/>
</dbReference>
<evidence type="ECO:0000256" key="2">
    <source>
        <dbReference type="SAM" id="MobiDB-lite"/>
    </source>
</evidence>
<dbReference type="PANTHER" id="PTHR43362:SF1">
    <property type="entry name" value="MANNITOL DEHYDROGENASE 2-RELATED"/>
    <property type="match status" value="1"/>
</dbReference>
<protein>
    <submittedName>
        <fullName evidence="5">Mannitol dehydrogenase family protein</fullName>
    </submittedName>
</protein>
<keyword evidence="1" id="KW-0560">Oxidoreductase</keyword>
<dbReference type="AlphaFoldDB" id="A0A4Q2S6I0"/>
<dbReference type="PANTHER" id="PTHR43362">
    <property type="entry name" value="MANNITOL DEHYDROGENASE DSF1-RELATED"/>
    <property type="match status" value="1"/>
</dbReference>